<feature type="region of interest" description="Disordered" evidence="2">
    <location>
        <begin position="1"/>
        <end position="190"/>
    </location>
</feature>
<evidence type="ECO:0000256" key="2">
    <source>
        <dbReference type="SAM" id="MobiDB-lite"/>
    </source>
</evidence>
<sequence>MQNWGADGRDREERLRRQNQEHLDALRVQMEDQRLRKRRDRFGPQEPKIAAHQRHDPSDAPDDASNGHHAKADVPRMLPAVGQQGRPSATAQPSNPSEGRRRVVEEPPPHASPPDALAAGQANSPQLPPLRPAYADARPRPPQQPVAQPPPQWYPLPAGQPALPPAPQHPGMPPPPRQPQGKLARGARLGPAANGGLVAGGQGVAADEAADVLAADADLLPASDVRVALLLQRMEQLERRTENAEAISRQLSQENAGVQARLEATLKLSEEKLDMEIRLRTELQLRVHTLLQAADRNAEEKRLDRRELDEELKALKAELASQKMLAEKREQAQARLEQECAALRSEVRVAAQAEESALQLRMDLQHMAEEAAEDRQKLLEQNNEVAGRLERVRGELLSNAEAVGRELRTRMQAIAAIERKEEMDVQHAQQQTSTLAEEMQRLVDAHTDTVSELHREREERRQAEERSYEALQAAQQATRDQVNEVLAELRTEQEARAQAEAAQARMHEALQARLLAQHSQQGQLEDRGVSVQVSNIHTFEKLNSAIEANSETISTERTAREDAVGAVSKALLEEAEARTAAINDSFAEAERRRANLEKILRAEIKARMNGEKEADQRLRAAQATLSSAQAMMRADIEEQLAAVSGQIRAAVAETAKLGARTEEHVARLIGVDKAQEQALARGEQDLKAQGKTLTKALGKVQEQMEAEVAALQRTWTGELNSDREARAIGIEVASIVDGMIDIIAYEHSTAERQHELSTELTKRDTLYSSSLEETIEQMRNADFALQHNLQALRDMLQRAVESSDEGLRELEQHCSAQLQHGLDALGANMEHLIENGVALEAMARQNADAQLAAMTDAKHEALESLVLEHRAVTAADFAEHRDWADVSACVAEMVLYLEEAHQREQVSRLAEDVANDVSRLEATDKALRTAMHESHAALTQKSETHAGRLDSLETAAANSGVALKTLAGSLQNDLATIKAKYDEEIQIERRERTAEDANALVAISKLENAIHEEQVRLRTDVDSADVRSVMDMLLNATEVACESELNGLRDMQFTDDMEKQATELRRSNAAHERELKAQRAAVHASLKEVIESSAASMTMSSLVNAVVEEGTTRELRNEQLAAEERLKKAVAALGAELRERLEANEARLQADHAKREQLLQDAEIRADVDETVQRLVDAVESMEAAETQELTSMQMRALLETVMAQRSEAEEAAASAAAAAKARELATEAQLARLAIRIDAVSNAQQEALSKAREGVSGDAVAREEALQLRLEELQATVERLQQQAREMRAEDQLLAGRNKEDVVRVSAELSGLKQGLGLAGMAAPLAKAEDLKELERKVEAQISRATASLQETQQLFTRASARMEQMADAAELRAEKARQEAEQRQAMLKVEQMELTRAQNDERARLAAQNAAERQGQTPQAVAGRENEVASSREADQSTPHAGFDPSLSEMTTSPAKKTL</sequence>
<feature type="compositionally biased region" description="Pro residues" evidence="2">
    <location>
        <begin position="162"/>
        <end position="178"/>
    </location>
</feature>
<feature type="coiled-coil region" evidence="1">
    <location>
        <begin position="227"/>
        <end position="254"/>
    </location>
</feature>
<protein>
    <submittedName>
        <fullName evidence="3">Uncharacterized protein</fullName>
    </submittedName>
</protein>
<keyword evidence="4" id="KW-1185">Reference proteome</keyword>
<feature type="compositionally biased region" description="Basic and acidic residues" evidence="2">
    <location>
        <begin position="1426"/>
        <end position="1437"/>
    </location>
</feature>
<feature type="coiled-coil region" evidence="1">
    <location>
        <begin position="572"/>
        <end position="606"/>
    </location>
</feature>
<reference evidence="3 4" key="1">
    <citation type="journal article" date="2024" name="Science">
        <title>Giant polyketide synthase enzymes in the biosynthesis of giant marine polyether toxins.</title>
        <authorList>
            <person name="Fallon T.R."/>
            <person name="Shende V.V."/>
            <person name="Wierzbicki I.H."/>
            <person name="Pendleton A.L."/>
            <person name="Watervoot N.F."/>
            <person name="Auber R.P."/>
            <person name="Gonzalez D.J."/>
            <person name="Wisecaver J.H."/>
            <person name="Moore B.S."/>
        </authorList>
    </citation>
    <scope>NUCLEOTIDE SEQUENCE [LARGE SCALE GENOMIC DNA]</scope>
    <source>
        <strain evidence="3 4">12B1</strain>
    </source>
</reference>
<feature type="compositionally biased region" description="Basic and acidic residues" evidence="2">
    <location>
        <begin position="7"/>
        <end position="34"/>
    </location>
</feature>
<feature type="compositionally biased region" description="Basic and acidic residues" evidence="2">
    <location>
        <begin position="98"/>
        <end position="108"/>
    </location>
</feature>
<dbReference type="Proteomes" id="UP001515480">
    <property type="component" value="Unassembled WGS sequence"/>
</dbReference>
<gene>
    <name evidence="3" type="ORF">AB1Y20_006684</name>
</gene>
<organism evidence="3 4">
    <name type="scientific">Prymnesium parvum</name>
    <name type="common">Toxic golden alga</name>
    <dbReference type="NCBI Taxonomy" id="97485"/>
    <lineage>
        <taxon>Eukaryota</taxon>
        <taxon>Haptista</taxon>
        <taxon>Haptophyta</taxon>
        <taxon>Prymnesiophyceae</taxon>
        <taxon>Prymnesiales</taxon>
        <taxon>Prymnesiaceae</taxon>
        <taxon>Prymnesium</taxon>
    </lineage>
</organism>
<name>A0AB34IYG8_PRYPA</name>
<evidence type="ECO:0000313" key="3">
    <source>
        <dbReference type="EMBL" id="KAL1510373.1"/>
    </source>
</evidence>
<dbReference type="EMBL" id="JBGBPQ010000015">
    <property type="protein sequence ID" value="KAL1510373.1"/>
    <property type="molecule type" value="Genomic_DNA"/>
</dbReference>
<feature type="coiled-coil region" evidence="1">
    <location>
        <begin position="291"/>
        <end position="395"/>
    </location>
</feature>
<feature type="coiled-coil region" evidence="1">
    <location>
        <begin position="1054"/>
        <end position="1081"/>
    </location>
</feature>
<proteinExistence type="predicted"/>
<accession>A0AB34IYG8</accession>
<feature type="coiled-coil region" evidence="1">
    <location>
        <begin position="1264"/>
        <end position="1291"/>
    </location>
</feature>
<evidence type="ECO:0000313" key="4">
    <source>
        <dbReference type="Proteomes" id="UP001515480"/>
    </source>
</evidence>
<feature type="coiled-coil region" evidence="1">
    <location>
        <begin position="436"/>
        <end position="512"/>
    </location>
</feature>
<feature type="coiled-coil region" evidence="1">
    <location>
        <begin position="1329"/>
        <end position="1397"/>
    </location>
</feature>
<feature type="compositionally biased region" description="Polar residues" evidence="2">
    <location>
        <begin position="1450"/>
        <end position="1461"/>
    </location>
</feature>
<feature type="compositionally biased region" description="Polar residues" evidence="2">
    <location>
        <begin position="85"/>
        <end position="97"/>
    </location>
</feature>
<feature type="region of interest" description="Disordered" evidence="2">
    <location>
        <begin position="1408"/>
        <end position="1461"/>
    </location>
</feature>
<feature type="compositionally biased region" description="Pro residues" evidence="2">
    <location>
        <begin position="140"/>
        <end position="154"/>
    </location>
</feature>
<evidence type="ECO:0000256" key="1">
    <source>
        <dbReference type="SAM" id="Coils"/>
    </source>
</evidence>
<keyword evidence="1" id="KW-0175">Coiled coil</keyword>
<comment type="caution">
    <text evidence="3">The sequence shown here is derived from an EMBL/GenBank/DDBJ whole genome shotgun (WGS) entry which is preliminary data.</text>
</comment>